<dbReference type="InterPro" id="IPR029058">
    <property type="entry name" value="AB_hydrolase_fold"/>
</dbReference>
<dbReference type="InterPro" id="IPR000073">
    <property type="entry name" value="AB_hydrolase_1"/>
</dbReference>
<comment type="caution">
    <text evidence="2">The sequence shown here is derived from an EMBL/GenBank/DDBJ whole genome shotgun (WGS) entry which is preliminary data.</text>
</comment>
<dbReference type="PANTHER" id="PTHR43433:SF5">
    <property type="entry name" value="AB HYDROLASE-1 DOMAIN-CONTAINING PROTEIN"/>
    <property type="match status" value="1"/>
</dbReference>
<evidence type="ECO:0000313" key="3">
    <source>
        <dbReference type="Proteomes" id="UP001499851"/>
    </source>
</evidence>
<evidence type="ECO:0000259" key="1">
    <source>
        <dbReference type="Pfam" id="PF12697"/>
    </source>
</evidence>
<evidence type="ECO:0000313" key="2">
    <source>
        <dbReference type="EMBL" id="GAA1661817.1"/>
    </source>
</evidence>
<keyword evidence="2" id="KW-0378">Hydrolase</keyword>
<dbReference type="PRINTS" id="PR00111">
    <property type="entry name" value="ABHYDROLASE"/>
</dbReference>
<dbReference type="SUPFAM" id="SSF53474">
    <property type="entry name" value="alpha/beta-Hydrolases"/>
    <property type="match status" value="1"/>
</dbReference>
<proteinExistence type="predicted"/>
<reference evidence="2 3" key="1">
    <citation type="journal article" date="2019" name="Int. J. Syst. Evol. Microbiol.">
        <title>The Global Catalogue of Microorganisms (GCM) 10K type strain sequencing project: providing services to taxonomists for standard genome sequencing and annotation.</title>
        <authorList>
            <consortium name="The Broad Institute Genomics Platform"/>
            <consortium name="The Broad Institute Genome Sequencing Center for Infectious Disease"/>
            <person name="Wu L."/>
            <person name="Ma J."/>
        </authorList>
    </citation>
    <scope>NUCLEOTIDE SEQUENCE [LARGE SCALE GENOMIC DNA]</scope>
    <source>
        <strain evidence="2 3">JCM 16001</strain>
    </source>
</reference>
<dbReference type="RefSeq" id="WP_344481051.1">
    <property type="nucleotide sequence ID" value="NZ_BAAAQF010000002.1"/>
</dbReference>
<keyword evidence="3" id="KW-1185">Reference proteome</keyword>
<name>A0ABN2FZ36_9ACTN</name>
<dbReference type="Proteomes" id="UP001499851">
    <property type="component" value="Unassembled WGS sequence"/>
</dbReference>
<accession>A0ABN2FZ36</accession>
<sequence length="265" mass="27291">MTNISADTSAAKPLAPKGIALDTATVGSGPGIVLAHGASGSIESNFGSLLPLLAADHTVTASGYPTDDTPLDLDGLADALVAAAAVERFTIVGFSLGTAVAVRAAVRHPDRVAGLVLAAGIARADTRLRLAFDLWSALLDAGDHEAFARFALYAAFSAEFTNSLAPEAVAEAVASIAARVHDGIRPQAALGRAADTTADLARVAVPTLVIAATEDVLVDPANHRFLAERIPGAEYAEVRAGHVLMAERPDEWHALVRGFLARHGL</sequence>
<dbReference type="EMBL" id="BAAAQF010000002">
    <property type="protein sequence ID" value="GAA1661817.1"/>
    <property type="molecule type" value="Genomic_DNA"/>
</dbReference>
<dbReference type="Gene3D" id="3.40.50.1820">
    <property type="entry name" value="alpha/beta hydrolase"/>
    <property type="match status" value="1"/>
</dbReference>
<dbReference type="GO" id="GO:0016787">
    <property type="term" value="F:hydrolase activity"/>
    <property type="evidence" value="ECO:0007669"/>
    <property type="project" value="UniProtKB-KW"/>
</dbReference>
<gene>
    <name evidence="2" type="ORF">GCM10009830_03770</name>
</gene>
<feature type="domain" description="AB hydrolase-1" evidence="1">
    <location>
        <begin position="32"/>
        <end position="252"/>
    </location>
</feature>
<dbReference type="InterPro" id="IPR050471">
    <property type="entry name" value="AB_hydrolase"/>
</dbReference>
<protein>
    <submittedName>
        <fullName evidence="2">Alpha/beta hydrolase</fullName>
    </submittedName>
</protein>
<dbReference type="Pfam" id="PF12697">
    <property type="entry name" value="Abhydrolase_6"/>
    <property type="match status" value="1"/>
</dbReference>
<organism evidence="2 3">
    <name type="scientific">Glycomyces endophyticus</name>
    <dbReference type="NCBI Taxonomy" id="480996"/>
    <lineage>
        <taxon>Bacteria</taxon>
        <taxon>Bacillati</taxon>
        <taxon>Actinomycetota</taxon>
        <taxon>Actinomycetes</taxon>
        <taxon>Glycomycetales</taxon>
        <taxon>Glycomycetaceae</taxon>
        <taxon>Glycomyces</taxon>
    </lineage>
</organism>
<dbReference type="PANTHER" id="PTHR43433">
    <property type="entry name" value="HYDROLASE, ALPHA/BETA FOLD FAMILY PROTEIN"/>
    <property type="match status" value="1"/>
</dbReference>